<keyword evidence="1" id="KW-1133">Transmembrane helix</keyword>
<feature type="transmembrane region" description="Helical" evidence="1">
    <location>
        <begin position="232"/>
        <end position="253"/>
    </location>
</feature>
<dbReference type="PROSITE" id="PS50883">
    <property type="entry name" value="EAL"/>
    <property type="match status" value="1"/>
</dbReference>
<protein>
    <submittedName>
        <fullName evidence="4">Diguanylate cyclase (GGDEF)-like protein</fullName>
    </submittedName>
</protein>
<dbReference type="InterPro" id="IPR050706">
    <property type="entry name" value="Cyclic-di-GMP_PDE-like"/>
</dbReference>
<dbReference type="InterPro" id="IPR035919">
    <property type="entry name" value="EAL_sf"/>
</dbReference>
<dbReference type="Proteomes" id="UP001519343">
    <property type="component" value="Unassembled WGS sequence"/>
</dbReference>
<dbReference type="SUPFAM" id="SSF141868">
    <property type="entry name" value="EAL domain-like"/>
    <property type="match status" value="1"/>
</dbReference>
<dbReference type="InterPro" id="IPR043128">
    <property type="entry name" value="Rev_trsase/Diguanyl_cyclase"/>
</dbReference>
<dbReference type="InterPro" id="IPR001633">
    <property type="entry name" value="EAL_dom"/>
</dbReference>
<dbReference type="Gene3D" id="3.30.70.270">
    <property type="match status" value="1"/>
</dbReference>
<dbReference type="NCBIfam" id="TIGR00254">
    <property type="entry name" value="GGDEF"/>
    <property type="match status" value="1"/>
</dbReference>
<comment type="caution">
    <text evidence="4">The sequence shown here is derived from an EMBL/GenBank/DDBJ whole genome shotgun (WGS) entry which is preliminary data.</text>
</comment>
<keyword evidence="1" id="KW-0812">Transmembrane</keyword>
<dbReference type="InterPro" id="IPR000160">
    <property type="entry name" value="GGDEF_dom"/>
</dbReference>
<feature type="transmembrane region" description="Helical" evidence="1">
    <location>
        <begin position="37"/>
        <end position="60"/>
    </location>
</feature>
<gene>
    <name evidence="4" type="ORF">J2Z37_004064</name>
</gene>
<sequence>MKFWKTQGIVIMVSLIMLVLAFLFIELSDPAFRVQNHLTIHLIIEIVIIIISFTIALQAWMIFPHILSNHRLWLGSLFLSIGILEIFQVITYKGMPFFLVDSSPYRATWFYIVNRVTQALCLLLIVVTKEKQVQPQYRWGAYGLAFFYSLLWIAIILHPNQVLPQLVVEGIGTTALKNGLQYTAIILQFLIIVVLVKNIKSKETFNRVLILASIYLMIGDSMFTTYKSVYDVMNFVGHIFQVFGFYFLLRALYYSSVEEPFQKLKEAREHLAFVAHHDETSKLPNSRYIDEKLDQMIEQHADGKVVVLLLEMARFKTINQSLGYTFGDLVLQSVAARLRESLSDDLFLGKLRGDKFCILAPSAIAGESPVGICRHIHEALHDPFVIQGLLLNVTVNIGIAVYPEHGEAKSELLRHAQIAMNEAEQDVDRFAIFHPTMEQQSLARLVLEQDLHKALEKNELHVVYQPQVDLCNGQILALEALLRWKHPKQGWISPGQFIPIAEETGLIIPIGEWVLRTACRQVKAWHEQGFPPFGISVNLSTRQFFQHNLAEKVEEILEETDLPSHYLELEITESMTMNVSHAIGVLQKLKKLGVKVSVDDFGTGYSSLNYLKELPIDRLKIDQSFIRNILEDKQNAALTSMIISMAKFLEIKVIAEGVETLEQFRYLERHQCHQGQGYLFSPPISAEDFTAQFFEKQNQFQSYVLH</sequence>
<feature type="transmembrane region" description="Helical" evidence="1">
    <location>
        <begin position="179"/>
        <end position="196"/>
    </location>
</feature>
<dbReference type="PROSITE" id="PS50887">
    <property type="entry name" value="GGDEF"/>
    <property type="match status" value="1"/>
</dbReference>
<keyword evidence="1" id="KW-0472">Membrane</keyword>
<dbReference type="CDD" id="cd01948">
    <property type="entry name" value="EAL"/>
    <property type="match status" value="1"/>
</dbReference>
<dbReference type="InterPro" id="IPR029787">
    <property type="entry name" value="Nucleotide_cyclase"/>
</dbReference>
<feature type="domain" description="EAL" evidence="2">
    <location>
        <begin position="444"/>
        <end position="697"/>
    </location>
</feature>
<dbReference type="Pfam" id="PF17159">
    <property type="entry name" value="MASE3"/>
    <property type="match status" value="1"/>
</dbReference>
<feature type="transmembrane region" description="Helical" evidence="1">
    <location>
        <begin position="139"/>
        <end position="159"/>
    </location>
</feature>
<evidence type="ECO:0000313" key="5">
    <source>
        <dbReference type="Proteomes" id="UP001519343"/>
    </source>
</evidence>
<dbReference type="PANTHER" id="PTHR33121">
    <property type="entry name" value="CYCLIC DI-GMP PHOSPHODIESTERASE PDEF"/>
    <property type="match status" value="1"/>
</dbReference>
<feature type="transmembrane region" description="Helical" evidence="1">
    <location>
        <begin position="7"/>
        <end position="25"/>
    </location>
</feature>
<reference evidence="4 5" key="1">
    <citation type="submission" date="2021-03" db="EMBL/GenBank/DDBJ databases">
        <title>Genomic Encyclopedia of Type Strains, Phase IV (KMG-IV): sequencing the most valuable type-strain genomes for metagenomic binning, comparative biology and taxonomic classification.</title>
        <authorList>
            <person name="Goeker M."/>
        </authorList>
    </citation>
    <scope>NUCLEOTIDE SEQUENCE [LARGE SCALE GENOMIC DNA]</scope>
    <source>
        <strain evidence="4 5">DSM 24738</strain>
    </source>
</reference>
<feature type="transmembrane region" description="Helical" evidence="1">
    <location>
        <begin position="72"/>
        <end position="90"/>
    </location>
</feature>
<dbReference type="InterPro" id="IPR033425">
    <property type="entry name" value="MASE3"/>
</dbReference>
<dbReference type="Pfam" id="PF00563">
    <property type="entry name" value="EAL"/>
    <property type="match status" value="1"/>
</dbReference>
<dbReference type="SMART" id="SM00267">
    <property type="entry name" value="GGDEF"/>
    <property type="match status" value="1"/>
</dbReference>
<evidence type="ECO:0000259" key="2">
    <source>
        <dbReference type="PROSITE" id="PS50883"/>
    </source>
</evidence>
<proteinExistence type="predicted"/>
<dbReference type="SUPFAM" id="SSF55073">
    <property type="entry name" value="Nucleotide cyclase"/>
    <property type="match status" value="1"/>
</dbReference>
<dbReference type="Pfam" id="PF00990">
    <property type="entry name" value="GGDEF"/>
    <property type="match status" value="1"/>
</dbReference>
<dbReference type="Gene3D" id="3.20.20.450">
    <property type="entry name" value="EAL domain"/>
    <property type="match status" value="1"/>
</dbReference>
<dbReference type="EMBL" id="JAGGKT010000016">
    <property type="protein sequence ID" value="MBP1934047.1"/>
    <property type="molecule type" value="Genomic_DNA"/>
</dbReference>
<keyword evidence="5" id="KW-1185">Reference proteome</keyword>
<name>A0ABS4GVB3_9BACL</name>
<dbReference type="RefSeq" id="WP_209812058.1">
    <property type="nucleotide sequence ID" value="NZ_JAGGKT010000016.1"/>
</dbReference>
<dbReference type="CDD" id="cd01949">
    <property type="entry name" value="GGDEF"/>
    <property type="match status" value="1"/>
</dbReference>
<evidence type="ECO:0000259" key="3">
    <source>
        <dbReference type="PROSITE" id="PS50887"/>
    </source>
</evidence>
<dbReference type="PANTHER" id="PTHR33121:SF70">
    <property type="entry name" value="SIGNALING PROTEIN YKOW"/>
    <property type="match status" value="1"/>
</dbReference>
<organism evidence="4 5">
    <name type="scientific">Ammoniphilus resinae</name>
    <dbReference type="NCBI Taxonomy" id="861532"/>
    <lineage>
        <taxon>Bacteria</taxon>
        <taxon>Bacillati</taxon>
        <taxon>Bacillota</taxon>
        <taxon>Bacilli</taxon>
        <taxon>Bacillales</taxon>
        <taxon>Paenibacillaceae</taxon>
        <taxon>Aneurinibacillus group</taxon>
        <taxon>Ammoniphilus</taxon>
    </lineage>
</organism>
<accession>A0ABS4GVB3</accession>
<evidence type="ECO:0000313" key="4">
    <source>
        <dbReference type="EMBL" id="MBP1934047.1"/>
    </source>
</evidence>
<dbReference type="SMART" id="SM00052">
    <property type="entry name" value="EAL"/>
    <property type="match status" value="1"/>
</dbReference>
<evidence type="ECO:0000256" key="1">
    <source>
        <dbReference type="SAM" id="Phobius"/>
    </source>
</evidence>
<feature type="domain" description="GGDEF" evidence="3">
    <location>
        <begin position="303"/>
        <end position="435"/>
    </location>
</feature>
<feature type="transmembrane region" description="Helical" evidence="1">
    <location>
        <begin position="110"/>
        <end position="127"/>
    </location>
</feature>